<dbReference type="Gene3D" id="3.40.50.300">
    <property type="entry name" value="P-loop containing nucleotide triphosphate hydrolases"/>
    <property type="match status" value="1"/>
</dbReference>
<evidence type="ECO:0000256" key="3">
    <source>
        <dbReference type="ARBA" id="ARBA00022741"/>
    </source>
</evidence>
<protein>
    <recommendedName>
        <fullName evidence="7">Shikimate kinase</fullName>
        <shortName evidence="7">SK</shortName>
        <ecNumber evidence="7">2.7.1.71</ecNumber>
    </recommendedName>
</protein>
<comment type="similarity">
    <text evidence="7">Belongs to the shikimate kinase family.</text>
</comment>
<organism evidence="8 9">
    <name type="scientific">Hymenobacter ginkgonis</name>
    <dbReference type="NCBI Taxonomy" id="2682976"/>
    <lineage>
        <taxon>Bacteria</taxon>
        <taxon>Pseudomonadati</taxon>
        <taxon>Bacteroidota</taxon>
        <taxon>Cytophagia</taxon>
        <taxon>Cytophagales</taxon>
        <taxon>Hymenobacteraceae</taxon>
        <taxon>Hymenobacter</taxon>
    </lineage>
</organism>
<dbReference type="GO" id="GO:0005829">
    <property type="term" value="C:cytosol"/>
    <property type="evidence" value="ECO:0007669"/>
    <property type="project" value="TreeGrafter"/>
</dbReference>
<comment type="caution">
    <text evidence="8">The sequence shown here is derived from an EMBL/GenBank/DDBJ whole genome shotgun (WGS) entry which is preliminary data.</text>
</comment>
<dbReference type="PANTHER" id="PTHR21087:SF16">
    <property type="entry name" value="SHIKIMATE KINASE 1, CHLOROPLASTIC"/>
    <property type="match status" value="1"/>
</dbReference>
<comment type="pathway">
    <text evidence="7">Metabolic intermediate biosynthesis; chorismate biosynthesis; chorismate from D-erythrose 4-phosphate and phosphoenolpyruvate: step 5/7.</text>
</comment>
<evidence type="ECO:0000256" key="4">
    <source>
        <dbReference type="ARBA" id="ARBA00022777"/>
    </source>
</evidence>
<feature type="binding site" evidence="7">
    <location>
        <position position="121"/>
    </location>
    <ligand>
        <name>ATP</name>
        <dbReference type="ChEBI" id="CHEBI:30616"/>
    </ligand>
</feature>
<dbReference type="EC" id="2.7.1.71" evidence="7"/>
<keyword evidence="4 7" id="KW-0418">Kinase</keyword>
<evidence type="ECO:0000256" key="6">
    <source>
        <dbReference type="ARBA" id="ARBA00023141"/>
    </source>
</evidence>
<comment type="subunit">
    <text evidence="7">Monomer.</text>
</comment>
<dbReference type="EMBL" id="WQKZ01000002">
    <property type="protein sequence ID" value="MVN76204.1"/>
    <property type="molecule type" value="Genomic_DNA"/>
</dbReference>
<comment type="caution">
    <text evidence="7">Lacks conserved residue(s) required for the propagation of feature annotation.</text>
</comment>
<keyword evidence="9" id="KW-1185">Reference proteome</keyword>
<evidence type="ECO:0000313" key="9">
    <source>
        <dbReference type="Proteomes" id="UP000441336"/>
    </source>
</evidence>
<dbReference type="GO" id="GO:0005524">
    <property type="term" value="F:ATP binding"/>
    <property type="evidence" value="ECO:0007669"/>
    <property type="project" value="UniProtKB-UniRule"/>
</dbReference>
<dbReference type="GO" id="GO:0008652">
    <property type="term" value="P:amino acid biosynthetic process"/>
    <property type="evidence" value="ECO:0007669"/>
    <property type="project" value="UniProtKB-KW"/>
</dbReference>
<accession>A0A7K1TCQ8</accession>
<keyword evidence="1 7" id="KW-0028">Amino-acid biosynthesis</keyword>
<dbReference type="Proteomes" id="UP000441336">
    <property type="component" value="Unassembled WGS sequence"/>
</dbReference>
<dbReference type="PANTHER" id="PTHR21087">
    <property type="entry name" value="SHIKIMATE KINASE"/>
    <property type="match status" value="1"/>
</dbReference>
<evidence type="ECO:0000256" key="7">
    <source>
        <dbReference type="HAMAP-Rule" id="MF_00109"/>
    </source>
</evidence>
<name>A0A7K1TCQ8_9BACT</name>
<feature type="binding site" evidence="7">
    <location>
        <position position="15"/>
    </location>
    <ligand>
        <name>Mg(2+)</name>
        <dbReference type="ChEBI" id="CHEBI:18420"/>
    </ligand>
</feature>
<dbReference type="InterPro" id="IPR000623">
    <property type="entry name" value="Shikimate_kinase/TSH1"/>
</dbReference>
<dbReference type="Pfam" id="PF01202">
    <property type="entry name" value="SKI"/>
    <property type="match status" value="1"/>
</dbReference>
<dbReference type="GO" id="GO:0004765">
    <property type="term" value="F:shikimate kinase activity"/>
    <property type="evidence" value="ECO:0007669"/>
    <property type="project" value="UniProtKB-UniRule"/>
</dbReference>
<dbReference type="GO" id="GO:0009073">
    <property type="term" value="P:aromatic amino acid family biosynthetic process"/>
    <property type="evidence" value="ECO:0007669"/>
    <property type="project" value="UniProtKB-KW"/>
</dbReference>
<dbReference type="HAMAP" id="MF_00109">
    <property type="entry name" value="Shikimate_kinase"/>
    <property type="match status" value="1"/>
</dbReference>
<dbReference type="AlphaFoldDB" id="A0A7K1TCQ8"/>
<keyword evidence="5 7" id="KW-0067">ATP-binding</keyword>
<feature type="binding site" evidence="7">
    <location>
        <position position="33"/>
    </location>
    <ligand>
        <name>substrate</name>
    </ligand>
</feature>
<keyword evidence="3 7" id="KW-0547">Nucleotide-binding</keyword>
<evidence type="ECO:0000256" key="1">
    <source>
        <dbReference type="ARBA" id="ARBA00022605"/>
    </source>
</evidence>
<dbReference type="InterPro" id="IPR027417">
    <property type="entry name" value="P-loop_NTPase"/>
</dbReference>
<gene>
    <name evidence="7" type="primary">aroK</name>
    <name evidence="8" type="ORF">GO988_07690</name>
</gene>
<keyword evidence="7" id="KW-0479">Metal-binding</keyword>
<feature type="binding site" evidence="7">
    <location>
        <position position="80"/>
    </location>
    <ligand>
        <name>substrate</name>
    </ligand>
</feature>
<comment type="catalytic activity">
    <reaction evidence="7">
        <text>shikimate + ATP = 3-phosphoshikimate + ADP + H(+)</text>
        <dbReference type="Rhea" id="RHEA:13121"/>
        <dbReference type="ChEBI" id="CHEBI:15378"/>
        <dbReference type="ChEBI" id="CHEBI:30616"/>
        <dbReference type="ChEBI" id="CHEBI:36208"/>
        <dbReference type="ChEBI" id="CHEBI:145989"/>
        <dbReference type="ChEBI" id="CHEBI:456216"/>
        <dbReference type="EC" id="2.7.1.71"/>
    </reaction>
</comment>
<dbReference type="PRINTS" id="PR01100">
    <property type="entry name" value="SHIKIMTKNASE"/>
</dbReference>
<feature type="binding site" evidence="7">
    <location>
        <begin position="11"/>
        <end position="16"/>
    </location>
    <ligand>
        <name>ATP</name>
        <dbReference type="ChEBI" id="CHEBI:30616"/>
    </ligand>
</feature>
<feature type="binding site" evidence="7">
    <location>
        <position position="57"/>
    </location>
    <ligand>
        <name>substrate</name>
    </ligand>
</feature>
<evidence type="ECO:0000256" key="2">
    <source>
        <dbReference type="ARBA" id="ARBA00022679"/>
    </source>
</evidence>
<reference evidence="8 9" key="1">
    <citation type="submission" date="2019-12" db="EMBL/GenBank/DDBJ databases">
        <title>Hymenobacter sp. HMF4947 Genome sequencing and assembly.</title>
        <authorList>
            <person name="Kang H."/>
            <person name="Cha I."/>
            <person name="Kim H."/>
            <person name="Joh K."/>
        </authorList>
    </citation>
    <scope>NUCLEOTIDE SEQUENCE [LARGE SCALE GENOMIC DNA]</scope>
    <source>
        <strain evidence="8 9">HMF4947</strain>
    </source>
</reference>
<sequence length="184" mass="19668">MNHLYLIGLPGSGKTTLGRRLASHYGRPFLDLDAVIVTAAGQDIPAIFEAEGEAGFRQREADALREVAARPEPLVVATGGGTPCFHQNMEVLRATGFPVWLDVPLATLARRLAAGAQANTRPLVTAAHGPNSPETLENSLKRWLGQTLAARRRFYSQARLRCPGATSTRPAAVVAALAEAGFQF</sequence>
<dbReference type="CDD" id="cd00464">
    <property type="entry name" value="SK"/>
    <property type="match status" value="1"/>
</dbReference>
<dbReference type="UniPathway" id="UPA00053">
    <property type="reaction ID" value="UER00088"/>
</dbReference>
<comment type="cofactor">
    <cofactor evidence="7">
        <name>Mg(2+)</name>
        <dbReference type="ChEBI" id="CHEBI:18420"/>
    </cofactor>
    <text evidence="7">Binds 1 Mg(2+) ion per subunit.</text>
</comment>
<evidence type="ECO:0000256" key="5">
    <source>
        <dbReference type="ARBA" id="ARBA00022840"/>
    </source>
</evidence>
<comment type="function">
    <text evidence="7">Catalyzes the specific phosphorylation of the 3-hydroxyl group of shikimic acid using ATP as a cosubstrate.</text>
</comment>
<dbReference type="GO" id="GO:0000287">
    <property type="term" value="F:magnesium ion binding"/>
    <property type="evidence" value="ECO:0007669"/>
    <property type="project" value="UniProtKB-UniRule"/>
</dbReference>
<dbReference type="InterPro" id="IPR031322">
    <property type="entry name" value="Shikimate/glucono_kinase"/>
</dbReference>
<dbReference type="GO" id="GO:0009423">
    <property type="term" value="P:chorismate biosynthetic process"/>
    <property type="evidence" value="ECO:0007669"/>
    <property type="project" value="UniProtKB-UniRule"/>
</dbReference>
<feature type="binding site" evidence="7">
    <location>
        <position position="151"/>
    </location>
    <ligand>
        <name>substrate</name>
    </ligand>
</feature>
<comment type="subcellular location">
    <subcellularLocation>
        <location evidence="7">Cytoplasm</location>
    </subcellularLocation>
</comment>
<keyword evidence="2 7" id="KW-0808">Transferase</keyword>
<dbReference type="SUPFAM" id="SSF52540">
    <property type="entry name" value="P-loop containing nucleoside triphosphate hydrolases"/>
    <property type="match status" value="1"/>
</dbReference>
<proteinExistence type="inferred from homology"/>
<dbReference type="RefSeq" id="WP_157563862.1">
    <property type="nucleotide sequence ID" value="NZ_WQKZ01000002.1"/>
</dbReference>
<keyword evidence="6 7" id="KW-0057">Aromatic amino acid biosynthesis</keyword>
<keyword evidence="7" id="KW-0460">Magnesium</keyword>
<keyword evidence="7" id="KW-0963">Cytoplasm</keyword>
<evidence type="ECO:0000313" key="8">
    <source>
        <dbReference type="EMBL" id="MVN76204.1"/>
    </source>
</evidence>